<evidence type="ECO:0000259" key="8">
    <source>
        <dbReference type="PROSITE" id="PS50059"/>
    </source>
</evidence>
<dbReference type="Pfam" id="PF00254">
    <property type="entry name" value="FKBP_C"/>
    <property type="match status" value="1"/>
</dbReference>
<dbReference type="RefSeq" id="WP_100211490.1">
    <property type="nucleotide sequence ID" value="NZ_CP138495.1"/>
</dbReference>
<organism evidence="9 10">
    <name type="scientific">Tenacibaculum maritimum NCIMB 2154</name>
    <dbReference type="NCBI Taxonomy" id="1349785"/>
    <lineage>
        <taxon>Bacteria</taxon>
        <taxon>Pseudomonadati</taxon>
        <taxon>Bacteroidota</taxon>
        <taxon>Flavobacteriia</taxon>
        <taxon>Flavobacteriales</taxon>
        <taxon>Flavobacteriaceae</taxon>
        <taxon>Tenacibaculum</taxon>
    </lineage>
</organism>
<dbReference type="InterPro" id="IPR000774">
    <property type="entry name" value="PPIase_FKBP_N"/>
</dbReference>
<keyword evidence="4 5" id="KW-0413">Isomerase</keyword>
<name>A0A2H1EB44_9FLAO</name>
<evidence type="ECO:0000313" key="10">
    <source>
        <dbReference type="Proteomes" id="UP000231564"/>
    </source>
</evidence>
<reference evidence="9 10" key="1">
    <citation type="submission" date="2016-11" db="EMBL/GenBank/DDBJ databases">
        <authorList>
            <person name="Jaros S."/>
            <person name="Januszkiewicz K."/>
            <person name="Wedrychowicz H."/>
        </authorList>
    </citation>
    <scope>NUCLEOTIDE SEQUENCE [LARGE SCALE GENOMIC DNA]</scope>
    <source>
        <strain evidence="9">NCIMB 2154T</strain>
    </source>
</reference>
<evidence type="ECO:0000256" key="3">
    <source>
        <dbReference type="ARBA" id="ARBA00023110"/>
    </source>
</evidence>
<dbReference type="EC" id="5.2.1.8" evidence="6"/>
<dbReference type="STRING" id="1349785.GCA_000509405_01713"/>
<feature type="domain" description="PPIase FKBP-type" evidence="8">
    <location>
        <begin position="155"/>
        <end position="241"/>
    </location>
</feature>
<dbReference type="InterPro" id="IPR001179">
    <property type="entry name" value="PPIase_FKBP_dom"/>
</dbReference>
<comment type="similarity">
    <text evidence="2 6">Belongs to the FKBP-type PPIase family.</text>
</comment>
<dbReference type="GO" id="GO:0006457">
    <property type="term" value="P:protein folding"/>
    <property type="evidence" value="ECO:0007669"/>
    <property type="project" value="InterPro"/>
</dbReference>
<dbReference type="PROSITE" id="PS51257">
    <property type="entry name" value="PROKAR_LIPOPROTEIN"/>
    <property type="match status" value="1"/>
</dbReference>
<dbReference type="SUPFAM" id="SSF54534">
    <property type="entry name" value="FKBP-like"/>
    <property type="match status" value="1"/>
</dbReference>
<dbReference type="InterPro" id="IPR036944">
    <property type="entry name" value="PPIase_FKBP_N_sf"/>
</dbReference>
<evidence type="ECO:0000313" key="9">
    <source>
        <dbReference type="EMBL" id="SFZ83718.1"/>
    </source>
</evidence>
<evidence type="ECO:0000256" key="5">
    <source>
        <dbReference type="PROSITE-ProRule" id="PRU00277"/>
    </source>
</evidence>
<evidence type="ECO:0000256" key="6">
    <source>
        <dbReference type="RuleBase" id="RU003915"/>
    </source>
</evidence>
<gene>
    <name evidence="9" type="ORF">MARIT_2196</name>
</gene>
<dbReference type="EMBL" id="LT634361">
    <property type="protein sequence ID" value="SFZ83718.1"/>
    <property type="molecule type" value="Genomic_DNA"/>
</dbReference>
<dbReference type="KEGG" id="tmar:MARIT_2196"/>
<keyword evidence="10" id="KW-1185">Reference proteome</keyword>
<dbReference type="FunFam" id="3.10.50.40:FF:000006">
    <property type="entry name" value="Peptidyl-prolyl cis-trans isomerase"/>
    <property type="match status" value="1"/>
</dbReference>
<dbReference type="Gene3D" id="1.10.287.460">
    <property type="entry name" value="Peptidyl-prolyl cis-trans isomerase, FKBP-type, N-terminal domain"/>
    <property type="match status" value="1"/>
</dbReference>
<sequence length="241" mass="26666">MKVTKVLAGVALALAVVSCGKEGAVTKKSLTNEIDSVSYAIGLDMANKLKTNFNELNSELLIQGYKSGIDSTNLLIEGKDLSKVISGYFRKQQEEKFKKQQEEAAVKAEKEFGDYKKENEKFLAENKAKEGVITTDSGLQYVVLKEGKGETPKANSRVKVHYHGTTIDGQVFDSSVERKQPAEFGVGQVIKGWTEGLQLMKPGSKYKFFIPQELAYGAQKRGEKIKPFSALVFEVELLEVK</sequence>
<dbReference type="OrthoDB" id="9814548at2"/>
<dbReference type="GO" id="GO:0003755">
    <property type="term" value="F:peptidyl-prolyl cis-trans isomerase activity"/>
    <property type="evidence" value="ECO:0007669"/>
    <property type="project" value="UniProtKB-UniRule"/>
</dbReference>
<evidence type="ECO:0000256" key="7">
    <source>
        <dbReference type="SAM" id="Coils"/>
    </source>
</evidence>
<feature type="coiled-coil region" evidence="7">
    <location>
        <begin position="90"/>
        <end position="125"/>
    </location>
</feature>
<proteinExistence type="inferred from homology"/>
<protein>
    <recommendedName>
        <fullName evidence="6">Peptidyl-prolyl cis-trans isomerase</fullName>
        <ecNumber evidence="6">5.2.1.8</ecNumber>
    </recommendedName>
</protein>
<dbReference type="PANTHER" id="PTHR43811:SF19">
    <property type="entry name" value="39 KDA FK506-BINDING NUCLEAR PROTEIN"/>
    <property type="match status" value="1"/>
</dbReference>
<dbReference type="Pfam" id="PF01346">
    <property type="entry name" value="FKBP_N"/>
    <property type="match status" value="1"/>
</dbReference>
<dbReference type="GeneID" id="47723678"/>
<comment type="catalytic activity">
    <reaction evidence="1 5 6">
        <text>[protein]-peptidylproline (omega=180) = [protein]-peptidylproline (omega=0)</text>
        <dbReference type="Rhea" id="RHEA:16237"/>
        <dbReference type="Rhea" id="RHEA-COMP:10747"/>
        <dbReference type="Rhea" id="RHEA-COMP:10748"/>
        <dbReference type="ChEBI" id="CHEBI:83833"/>
        <dbReference type="ChEBI" id="CHEBI:83834"/>
        <dbReference type="EC" id="5.2.1.8"/>
    </reaction>
</comment>
<keyword evidence="7" id="KW-0175">Coiled coil</keyword>
<keyword evidence="3 5" id="KW-0697">Rotamase</keyword>
<dbReference type="PANTHER" id="PTHR43811">
    <property type="entry name" value="FKBP-TYPE PEPTIDYL-PROLYL CIS-TRANS ISOMERASE FKPA"/>
    <property type="match status" value="1"/>
</dbReference>
<dbReference type="PROSITE" id="PS50059">
    <property type="entry name" value="FKBP_PPIASE"/>
    <property type="match status" value="1"/>
</dbReference>
<accession>A0A2H1EB44</accession>
<evidence type="ECO:0000256" key="2">
    <source>
        <dbReference type="ARBA" id="ARBA00006577"/>
    </source>
</evidence>
<dbReference type="Proteomes" id="UP000231564">
    <property type="component" value="Chromosome MARIT"/>
</dbReference>
<dbReference type="Gene3D" id="3.10.50.40">
    <property type="match status" value="1"/>
</dbReference>
<evidence type="ECO:0000256" key="1">
    <source>
        <dbReference type="ARBA" id="ARBA00000971"/>
    </source>
</evidence>
<evidence type="ECO:0000256" key="4">
    <source>
        <dbReference type="ARBA" id="ARBA00023235"/>
    </source>
</evidence>
<dbReference type="AlphaFoldDB" id="A0A2H1EB44"/>
<dbReference type="InterPro" id="IPR046357">
    <property type="entry name" value="PPIase_dom_sf"/>
</dbReference>